<name>A0A7W0CHG9_9ACTN</name>
<keyword evidence="4 10" id="KW-0808">Transferase</keyword>
<dbReference type="PANTHER" id="PTHR10344:SF4">
    <property type="entry name" value="UMP-CMP KINASE 2, MITOCHONDRIAL"/>
    <property type="match status" value="1"/>
</dbReference>
<dbReference type="InterPro" id="IPR018094">
    <property type="entry name" value="Thymidylate_kinase"/>
</dbReference>
<keyword evidence="5 10" id="KW-0545">Nucleotide biosynthesis</keyword>
<dbReference type="AlphaFoldDB" id="A0A7W0CHG9"/>
<evidence type="ECO:0000256" key="6">
    <source>
        <dbReference type="ARBA" id="ARBA00022741"/>
    </source>
</evidence>
<dbReference type="EC" id="2.7.4.9" evidence="2 10"/>
<keyword evidence="6 10" id="KW-0547">Nucleotide-binding</keyword>
<keyword evidence="14" id="KW-1185">Reference proteome</keyword>
<dbReference type="EMBL" id="JACDUR010000003">
    <property type="protein sequence ID" value="MBA2891255.1"/>
    <property type="molecule type" value="Genomic_DNA"/>
</dbReference>
<evidence type="ECO:0000259" key="12">
    <source>
        <dbReference type="Pfam" id="PF02223"/>
    </source>
</evidence>
<proteinExistence type="inferred from homology"/>
<evidence type="ECO:0000256" key="2">
    <source>
        <dbReference type="ARBA" id="ARBA00012980"/>
    </source>
</evidence>
<dbReference type="InterPro" id="IPR039430">
    <property type="entry name" value="Thymidylate_kin-like_dom"/>
</dbReference>
<gene>
    <name evidence="10" type="primary">tmk</name>
    <name evidence="13" type="ORF">HNR30_002596</name>
</gene>
<dbReference type="GO" id="GO:0006233">
    <property type="term" value="P:dTDP biosynthetic process"/>
    <property type="evidence" value="ECO:0007669"/>
    <property type="project" value="InterPro"/>
</dbReference>
<feature type="compositionally biased region" description="Low complexity" evidence="11">
    <location>
        <begin position="209"/>
        <end position="218"/>
    </location>
</feature>
<evidence type="ECO:0000256" key="4">
    <source>
        <dbReference type="ARBA" id="ARBA00022679"/>
    </source>
</evidence>
<dbReference type="GO" id="GO:0005524">
    <property type="term" value="F:ATP binding"/>
    <property type="evidence" value="ECO:0007669"/>
    <property type="project" value="UniProtKB-UniRule"/>
</dbReference>
<dbReference type="InterPro" id="IPR027417">
    <property type="entry name" value="P-loop_NTPase"/>
</dbReference>
<evidence type="ECO:0000313" key="14">
    <source>
        <dbReference type="Proteomes" id="UP000530928"/>
    </source>
</evidence>
<evidence type="ECO:0000256" key="1">
    <source>
        <dbReference type="ARBA" id="ARBA00009776"/>
    </source>
</evidence>
<comment type="function">
    <text evidence="10">Phosphorylation of dTMP to form dTDP in both de novo and salvage pathways of dTTP synthesis.</text>
</comment>
<accession>A0A7W0CHG9</accession>
<feature type="domain" description="Thymidylate kinase-like" evidence="12">
    <location>
        <begin position="22"/>
        <end position="196"/>
    </location>
</feature>
<dbReference type="GO" id="GO:0005829">
    <property type="term" value="C:cytosol"/>
    <property type="evidence" value="ECO:0007669"/>
    <property type="project" value="TreeGrafter"/>
</dbReference>
<keyword evidence="7 10" id="KW-0418">Kinase</keyword>
<organism evidence="13 14">
    <name type="scientific">Nonomuraea soli</name>
    <dbReference type="NCBI Taxonomy" id="1032476"/>
    <lineage>
        <taxon>Bacteria</taxon>
        <taxon>Bacillati</taxon>
        <taxon>Actinomycetota</taxon>
        <taxon>Actinomycetes</taxon>
        <taxon>Streptosporangiales</taxon>
        <taxon>Streptosporangiaceae</taxon>
        <taxon>Nonomuraea</taxon>
    </lineage>
</organism>
<comment type="similarity">
    <text evidence="1 10">Belongs to the thymidylate kinase family.</text>
</comment>
<dbReference type="NCBIfam" id="TIGR00041">
    <property type="entry name" value="DTMP_kinase"/>
    <property type="match status" value="1"/>
</dbReference>
<dbReference type="GO" id="GO:0004798">
    <property type="term" value="F:dTMP kinase activity"/>
    <property type="evidence" value="ECO:0007669"/>
    <property type="project" value="UniProtKB-UniRule"/>
</dbReference>
<dbReference type="Proteomes" id="UP000530928">
    <property type="component" value="Unassembled WGS sequence"/>
</dbReference>
<feature type="binding site" evidence="10">
    <location>
        <begin position="22"/>
        <end position="29"/>
    </location>
    <ligand>
        <name>ATP</name>
        <dbReference type="ChEBI" id="CHEBI:30616"/>
    </ligand>
</feature>
<evidence type="ECO:0000256" key="8">
    <source>
        <dbReference type="ARBA" id="ARBA00022840"/>
    </source>
</evidence>
<evidence type="ECO:0000256" key="11">
    <source>
        <dbReference type="SAM" id="MobiDB-lite"/>
    </source>
</evidence>
<dbReference type="RefSeq" id="WP_181610076.1">
    <property type="nucleotide sequence ID" value="NZ_BAABAM010000002.1"/>
</dbReference>
<dbReference type="SUPFAM" id="SSF52540">
    <property type="entry name" value="P-loop containing nucleoside triphosphate hydrolases"/>
    <property type="match status" value="1"/>
</dbReference>
<reference evidence="13 14" key="1">
    <citation type="submission" date="2020-07" db="EMBL/GenBank/DDBJ databases">
        <title>Genomic Encyclopedia of Type Strains, Phase IV (KMG-IV): sequencing the most valuable type-strain genomes for metagenomic binning, comparative biology and taxonomic classification.</title>
        <authorList>
            <person name="Goeker M."/>
        </authorList>
    </citation>
    <scope>NUCLEOTIDE SEQUENCE [LARGE SCALE GENOMIC DNA]</scope>
    <source>
        <strain evidence="13 14">DSM 45533</strain>
    </source>
</reference>
<dbReference type="Gene3D" id="3.40.50.300">
    <property type="entry name" value="P-loop containing nucleotide triphosphate hydrolases"/>
    <property type="match status" value="1"/>
</dbReference>
<evidence type="ECO:0000256" key="3">
    <source>
        <dbReference type="ARBA" id="ARBA00017144"/>
    </source>
</evidence>
<evidence type="ECO:0000256" key="10">
    <source>
        <dbReference type="HAMAP-Rule" id="MF_00165"/>
    </source>
</evidence>
<feature type="region of interest" description="Disordered" evidence="11">
    <location>
        <begin position="208"/>
        <end position="232"/>
    </location>
</feature>
<evidence type="ECO:0000256" key="5">
    <source>
        <dbReference type="ARBA" id="ARBA00022727"/>
    </source>
</evidence>
<dbReference type="GO" id="GO:0006235">
    <property type="term" value="P:dTTP biosynthetic process"/>
    <property type="evidence" value="ECO:0007669"/>
    <property type="project" value="UniProtKB-UniRule"/>
</dbReference>
<protein>
    <recommendedName>
        <fullName evidence="3 10">Thymidylate kinase</fullName>
        <ecNumber evidence="2 10">2.7.4.9</ecNumber>
    </recommendedName>
    <alternativeName>
        <fullName evidence="10">dTMP kinase</fullName>
    </alternativeName>
</protein>
<dbReference type="CDD" id="cd01672">
    <property type="entry name" value="TMPK"/>
    <property type="match status" value="1"/>
</dbReference>
<evidence type="ECO:0000256" key="7">
    <source>
        <dbReference type="ARBA" id="ARBA00022777"/>
    </source>
</evidence>
<dbReference type="HAMAP" id="MF_00165">
    <property type="entry name" value="Thymidylate_kinase"/>
    <property type="match status" value="1"/>
</dbReference>
<dbReference type="PANTHER" id="PTHR10344">
    <property type="entry name" value="THYMIDYLATE KINASE"/>
    <property type="match status" value="1"/>
</dbReference>
<sequence>MSIERVFRRERGGRGLLISVVGFDGSGKTTQIERLGDHFRAQGREVVETRQPTDWYRELSEVQVFHDQGGSAETAHVLALLSAADRRRHVMEVVDPALARGAVVLCDRYVYATFGVFVHRGVDLDFLVTINEGVPRPDHAFYLRLPAEDLVRRLRARDGDKLKHEEKTTARIESITGTYERLGDELTVIDGTMGRDEVTKAMIAHMGPDADASADSDAGPTSDCAGSDAERG</sequence>
<evidence type="ECO:0000313" key="13">
    <source>
        <dbReference type="EMBL" id="MBA2891255.1"/>
    </source>
</evidence>
<dbReference type="Pfam" id="PF02223">
    <property type="entry name" value="Thymidylate_kin"/>
    <property type="match status" value="1"/>
</dbReference>
<evidence type="ECO:0000256" key="9">
    <source>
        <dbReference type="ARBA" id="ARBA00048743"/>
    </source>
</evidence>
<keyword evidence="8 10" id="KW-0067">ATP-binding</keyword>
<comment type="catalytic activity">
    <reaction evidence="9 10">
        <text>dTMP + ATP = dTDP + ADP</text>
        <dbReference type="Rhea" id="RHEA:13517"/>
        <dbReference type="ChEBI" id="CHEBI:30616"/>
        <dbReference type="ChEBI" id="CHEBI:58369"/>
        <dbReference type="ChEBI" id="CHEBI:63528"/>
        <dbReference type="ChEBI" id="CHEBI:456216"/>
        <dbReference type="EC" id="2.7.4.9"/>
    </reaction>
</comment>
<dbReference type="GO" id="GO:0006227">
    <property type="term" value="P:dUDP biosynthetic process"/>
    <property type="evidence" value="ECO:0007669"/>
    <property type="project" value="TreeGrafter"/>
</dbReference>
<comment type="caution">
    <text evidence="13">The sequence shown here is derived from an EMBL/GenBank/DDBJ whole genome shotgun (WGS) entry which is preliminary data.</text>
</comment>